<evidence type="ECO:0000256" key="3">
    <source>
        <dbReference type="ARBA" id="ARBA00022801"/>
    </source>
</evidence>
<feature type="repeat" description="Cell wall-binding" evidence="5">
    <location>
        <begin position="59"/>
        <end position="78"/>
    </location>
</feature>
<feature type="non-terminal residue" evidence="7">
    <location>
        <position position="1"/>
    </location>
</feature>
<feature type="repeat" description="Cell wall-binding" evidence="5">
    <location>
        <begin position="79"/>
        <end position="98"/>
    </location>
</feature>
<feature type="repeat" description="Cell wall-binding" evidence="5">
    <location>
        <begin position="139"/>
        <end position="158"/>
    </location>
</feature>
<evidence type="ECO:0000256" key="1">
    <source>
        <dbReference type="ARBA" id="ARBA00010646"/>
    </source>
</evidence>
<dbReference type="Gene3D" id="3.20.20.80">
    <property type="entry name" value="Glycosidases"/>
    <property type="match status" value="1"/>
</dbReference>
<dbReference type="Pfam" id="PF19127">
    <property type="entry name" value="Choline_bind_3"/>
    <property type="match status" value="3"/>
</dbReference>
<comment type="similarity">
    <text evidence="1">Belongs to the glycosyl hydrolase 25 family.</text>
</comment>
<dbReference type="Pfam" id="PF01473">
    <property type="entry name" value="Choline_bind_1"/>
    <property type="match status" value="3"/>
</dbReference>
<protein>
    <submittedName>
        <fullName evidence="7">Glycoside hydrolase family 25</fullName>
    </submittedName>
</protein>
<evidence type="ECO:0000313" key="8">
    <source>
        <dbReference type="Proteomes" id="UP001194098"/>
    </source>
</evidence>
<evidence type="ECO:0000256" key="4">
    <source>
        <dbReference type="ARBA" id="ARBA00023295"/>
    </source>
</evidence>
<dbReference type="GO" id="GO:0016052">
    <property type="term" value="P:carbohydrate catabolic process"/>
    <property type="evidence" value="ECO:0007669"/>
    <property type="project" value="TreeGrafter"/>
</dbReference>
<gene>
    <name evidence="7" type="ORF">HGI39_28295</name>
</gene>
<reference evidence="7" key="1">
    <citation type="submission" date="2020-04" db="EMBL/GenBank/DDBJ databases">
        <authorList>
            <person name="Brown S."/>
        </authorList>
    </citation>
    <scope>NUCLEOTIDE SEQUENCE</scope>
    <source>
        <strain evidence="7">DJ015</strain>
    </source>
</reference>
<dbReference type="PANTHER" id="PTHR34135:SF2">
    <property type="entry name" value="LYSOZYME"/>
    <property type="match status" value="1"/>
</dbReference>
<evidence type="ECO:0000256" key="6">
    <source>
        <dbReference type="SAM" id="MobiDB-lite"/>
    </source>
</evidence>
<feature type="compositionally biased region" description="Low complexity" evidence="6">
    <location>
        <begin position="243"/>
        <end position="261"/>
    </location>
</feature>
<dbReference type="Pfam" id="PF01183">
    <property type="entry name" value="Glyco_hydro_25"/>
    <property type="match status" value="1"/>
</dbReference>
<accession>A0AAW3WHM2</accession>
<dbReference type="RefSeq" id="WP_278046657.1">
    <property type="nucleotide sequence ID" value="NZ_JABAGV010000501.1"/>
</dbReference>
<feature type="region of interest" description="Disordered" evidence="6">
    <location>
        <begin position="239"/>
        <end position="261"/>
    </location>
</feature>
<evidence type="ECO:0000313" key="7">
    <source>
        <dbReference type="EMBL" id="MBC2478496.1"/>
    </source>
</evidence>
<dbReference type="PANTHER" id="PTHR34135">
    <property type="entry name" value="LYSOZYME"/>
    <property type="match status" value="1"/>
</dbReference>
<dbReference type="GO" id="GO:0003796">
    <property type="term" value="F:lysozyme activity"/>
    <property type="evidence" value="ECO:0007669"/>
    <property type="project" value="InterPro"/>
</dbReference>
<reference evidence="7" key="2">
    <citation type="journal article" date="2022" name="Nat. Biotechnol.">
        <title>Carbon-negative production of acetone and isopropanol by gas fermentation at industrial pilot scale.</title>
        <authorList>
            <person name="Liew F.E."/>
            <person name="Nogle R."/>
            <person name="Abdalla T."/>
            <person name="Rasor B.J."/>
            <person name="Canter C."/>
            <person name="Jensen R.O."/>
            <person name="Wang L."/>
            <person name="Strutz J."/>
            <person name="Chirania P."/>
            <person name="De Tissera S."/>
            <person name="Mueller A.P."/>
            <person name="Ruan Z."/>
            <person name="Gao A."/>
            <person name="Tran L."/>
            <person name="Engle N.L."/>
            <person name="Bromley J.C."/>
            <person name="Daniell J."/>
            <person name="Conrado R."/>
            <person name="Tschaplinski T.J."/>
            <person name="Giannone R.J."/>
            <person name="Hettich R.L."/>
            <person name="Karim A.S."/>
            <person name="Simpson S.D."/>
            <person name="Brown S.D."/>
            <person name="Leang C."/>
            <person name="Jewett M.C."/>
            <person name="Kopke M."/>
        </authorList>
    </citation>
    <scope>NUCLEOTIDE SEQUENCE</scope>
    <source>
        <strain evidence="7">DJ015</strain>
    </source>
</reference>
<organism evidence="7 8">
    <name type="scientific">Clostridium beijerinckii</name>
    <name type="common">Clostridium MP</name>
    <dbReference type="NCBI Taxonomy" id="1520"/>
    <lineage>
        <taxon>Bacteria</taxon>
        <taxon>Bacillati</taxon>
        <taxon>Bacillota</taxon>
        <taxon>Clostridia</taxon>
        <taxon>Eubacteriales</taxon>
        <taxon>Clostridiaceae</taxon>
        <taxon>Clostridium</taxon>
    </lineage>
</organism>
<dbReference type="GO" id="GO:0016998">
    <property type="term" value="P:cell wall macromolecule catabolic process"/>
    <property type="evidence" value="ECO:0007669"/>
    <property type="project" value="InterPro"/>
</dbReference>
<feature type="repeat" description="Cell wall-binding" evidence="5">
    <location>
        <begin position="179"/>
        <end position="198"/>
    </location>
</feature>
<comment type="caution">
    <text evidence="7">The sequence shown here is derived from an EMBL/GenBank/DDBJ whole genome shotgun (WGS) entry which is preliminary data.</text>
</comment>
<sequence>TDSKDNSSPNPGKPETIPNSPNITTVVGINNSPVNITSTIGWRQIYGSWYYYTSDKNKAKGWIKPDNYWYYLQDDGTMATGWIQLSGTWYYLDDSGAMIIGWRYLGGCWYYLQGDGSMVTGLRKIDGNNYLFDPSGEMLKGWKLLDNHWYYFNSDGSMATGWIKDNNLSYYLYETGAMAKGWITINGVWYYFKDNGSMQKGWFTASNGDLYYLDMSTGKMLTNTTVDPYIIGTDGKAIKKSTSDTNNSSSNSKTDTTPSNTNASTNSNLIYAIDISNHDGNIDFSKVKYSGTKYVYIKATEGTTFVDPYLSTYYTNAQNVGIKTGFYHFLVGTSAPETQAQNFYNNIKNKKSDLKPCLDIETSGFNVSDYAVRFINEFKRISNMNIC</sequence>
<dbReference type="EMBL" id="JABAGV010000501">
    <property type="protein sequence ID" value="MBC2478496.1"/>
    <property type="molecule type" value="Genomic_DNA"/>
</dbReference>
<dbReference type="PROSITE" id="PS51170">
    <property type="entry name" value="CW"/>
    <property type="match status" value="4"/>
</dbReference>
<evidence type="ECO:0000256" key="5">
    <source>
        <dbReference type="PROSITE-ProRule" id="PRU00591"/>
    </source>
</evidence>
<evidence type="ECO:0000256" key="2">
    <source>
        <dbReference type="ARBA" id="ARBA00022737"/>
    </source>
</evidence>
<dbReference type="GO" id="GO:0009253">
    <property type="term" value="P:peptidoglycan catabolic process"/>
    <property type="evidence" value="ECO:0007669"/>
    <property type="project" value="InterPro"/>
</dbReference>
<dbReference type="InterPro" id="IPR018077">
    <property type="entry name" value="Glyco_hydro_fam25_subgr"/>
</dbReference>
<feature type="region of interest" description="Disordered" evidence="6">
    <location>
        <begin position="1"/>
        <end position="22"/>
    </location>
</feature>
<dbReference type="PROSITE" id="PS51904">
    <property type="entry name" value="GLYCOSYL_HYDROL_F25_2"/>
    <property type="match status" value="1"/>
</dbReference>
<dbReference type="InterPro" id="IPR018337">
    <property type="entry name" value="Cell_wall/Cho-bd_repeat"/>
</dbReference>
<dbReference type="SUPFAM" id="SSF69360">
    <property type="entry name" value="Cell wall binding repeat"/>
    <property type="match status" value="1"/>
</dbReference>
<feature type="non-terminal residue" evidence="7">
    <location>
        <position position="387"/>
    </location>
</feature>
<feature type="compositionally biased region" description="Polar residues" evidence="6">
    <location>
        <begin position="1"/>
        <end position="10"/>
    </location>
</feature>
<dbReference type="Gene3D" id="2.10.270.10">
    <property type="entry name" value="Cholin Binding"/>
    <property type="match status" value="2"/>
</dbReference>
<dbReference type="SUPFAM" id="SSF51445">
    <property type="entry name" value="(Trans)glycosidases"/>
    <property type="match status" value="1"/>
</dbReference>
<keyword evidence="3 7" id="KW-0378">Hydrolase</keyword>
<name>A0AAW3WHM2_CLOBE</name>
<keyword evidence="4" id="KW-0326">Glycosidase</keyword>
<proteinExistence type="inferred from homology"/>
<dbReference type="AlphaFoldDB" id="A0AAW3WHM2"/>
<dbReference type="InterPro" id="IPR002053">
    <property type="entry name" value="Glyco_hydro_25"/>
</dbReference>
<dbReference type="Proteomes" id="UP001194098">
    <property type="component" value="Unassembled WGS sequence"/>
</dbReference>
<keyword evidence="2" id="KW-0677">Repeat</keyword>
<dbReference type="SMART" id="SM00641">
    <property type="entry name" value="Glyco_25"/>
    <property type="match status" value="1"/>
</dbReference>
<dbReference type="InterPro" id="IPR017853">
    <property type="entry name" value="GH"/>
</dbReference>